<comment type="caution">
    <text evidence="5">The sequence shown here is derived from an EMBL/GenBank/DDBJ whole genome shotgun (WGS) entry which is preliminary data.</text>
</comment>
<dbReference type="PANTHER" id="PTHR48081:SF8">
    <property type="entry name" value="ALPHA_BETA HYDROLASE FOLD-3 DOMAIN-CONTAINING PROTEIN-RELATED"/>
    <property type="match status" value="1"/>
</dbReference>
<proteinExistence type="inferred from homology"/>
<feature type="active site" evidence="3">
    <location>
        <position position="162"/>
    </location>
</feature>
<evidence type="ECO:0000313" key="6">
    <source>
        <dbReference type="Proteomes" id="UP000186905"/>
    </source>
</evidence>
<dbReference type="PANTHER" id="PTHR48081">
    <property type="entry name" value="AB HYDROLASE SUPERFAMILY PROTEIN C4A8.06C"/>
    <property type="match status" value="1"/>
</dbReference>
<dbReference type="InterPro" id="IPR050300">
    <property type="entry name" value="GDXG_lipolytic_enzyme"/>
</dbReference>
<dbReference type="InterPro" id="IPR013094">
    <property type="entry name" value="AB_hydrolase_3"/>
</dbReference>
<accession>A0A1Q9GFA4</accession>
<evidence type="ECO:0000256" key="1">
    <source>
        <dbReference type="ARBA" id="ARBA00010515"/>
    </source>
</evidence>
<comment type="similarity">
    <text evidence="1">Belongs to the 'GDXG' lipolytic enzyme family.</text>
</comment>
<dbReference type="SUPFAM" id="SSF53474">
    <property type="entry name" value="alpha/beta-Hydrolases"/>
    <property type="match status" value="1"/>
</dbReference>
<dbReference type="GO" id="GO:0016787">
    <property type="term" value="F:hydrolase activity"/>
    <property type="evidence" value="ECO:0007669"/>
    <property type="project" value="UniProtKB-KW"/>
</dbReference>
<dbReference type="AlphaFoldDB" id="A0A1Q9GFA4"/>
<organism evidence="5 6">
    <name type="scientific">Photobacterium proteolyticum</name>
    <dbReference type="NCBI Taxonomy" id="1903952"/>
    <lineage>
        <taxon>Bacteria</taxon>
        <taxon>Pseudomonadati</taxon>
        <taxon>Pseudomonadota</taxon>
        <taxon>Gammaproteobacteria</taxon>
        <taxon>Vibrionales</taxon>
        <taxon>Vibrionaceae</taxon>
        <taxon>Photobacterium</taxon>
    </lineage>
</organism>
<dbReference type="RefSeq" id="WP_075766594.1">
    <property type="nucleotide sequence ID" value="NZ_MJIL01000088.1"/>
</dbReference>
<dbReference type="PROSITE" id="PS01174">
    <property type="entry name" value="LIPASE_GDXG_SER"/>
    <property type="match status" value="1"/>
</dbReference>
<dbReference type="InterPro" id="IPR029058">
    <property type="entry name" value="AB_hydrolase_fold"/>
</dbReference>
<dbReference type="EMBL" id="MJIL01000088">
    <property type="protein sequence ID" value="OLQ73128.1"/>
    <property type="molecule type" value="Genomic_DNA"/>
</dbReference>
<dbReference type="OrthoDB" id="9806180at2"/>
<protein>
    <submittedName>
        <fullName evidence="5">Carboxylesterase</fullName>
    </submittedName>
</protein>
<evidence type="ECO:0000259" key="4">
    <source>
        <dbReference type="Pfam" id="PF07859"/>
    </source>
</evidence>
<reference evidence="5 6" key="1">
    <citation type="submission" date="2016-09" db="EMBL/GenBank/DDBJ databases">
        <title>Photobacterium proteolyticum sp. nov. a protease producing bacterium isolated from ocean sediments of Laizhou Bay.</title>
        <authorList>
            <person name="Li Y."/>
        </authorList>
    </citation>
    <scope>NUCLEOTIDE SEQUENCE [LARGE SCALE GENOMIC DNA]</scope>
    <source>
        <strain evidence="5 6">13-12</strain>
    </source>
</reference>
<keyword evidence="2" id="KW-0378">Hydrolase</keyword>
<dbReference type="Gene3D" id="3.40.50.1820">
    <property type="entry name" value="alpha/beta hydrolase"/>
    <property type="match status" value="1"/>
</dbReference>
<dbReference type="InterPro" id="IPR033140">
    <property type="entry name" value="Lipase_GDXG_put_SER_AS"/>
</dbReference>
<dbReference type="Proteomes" id="UP000186905">
    <property type="component" value="Unassembled WGS sequence"/>
</dbReference>
<name>A0A1Q9GFA4_9GAMM</name>
<feature type="domain" description="Alpha/beta hydrolase fold-3" evidence="4">
    <location>
        <begin position="83"/>
        <end position="288"/>
    </location>
</feature>
<evidence type="ECO:0000256" key="2">
    <source>
        <dbReference type="ARBA" id="ARBA00022801"/>
    </source>
</evidence>
<sequence>MRQVSPKLQPWLDNFNQQVAVLIENGFKPTATNAREGLANLTRALITDIPNVSWIQDDLVLSEHYSVPVRIYHPAPEQALPVLVYYHGGGHMGGSVTVYDPICRKLANATGHIVVSVDYRLAPECPYPAGVNDAYGVVKNLWATLDERALNYRRDLSVAGDSAGGALVATVSGQAQYDDDVVIRKQVMIYPSLDYTMDSGSMEQNATGYLLQKGKIAWYFDSYFQHGEDRRETSPLYGRFTLKLPETLLFTAEFCPLRDEGISYCEKVSAEGGKVEHVHFDDMIHTFLNMEDLVKEECEQVYQQIARFLNE</sequence>
<evidence type="ECO:0000256" key="3">
    <source>
        <dbReference type="PROSITE-ProRule" id="PRU10038"/>
    </source>
</evidence>
<evidence type="ECO:0000313" key="5">
    <source>
        <dbReference type="EMBL" id="OLQ73128.1"/>
    </source>
</evidence>
<keyword evidence="6" id="KW-1185">Reference proteome</keyword>
<dbReference type="STRING" id="1903952.BIT28_25210"/>
<gene>
    <name evidence="5" type="ORF">BIT28_25210</name>
</gene>
<dbReference type="Pfam" id="PF07859">
    <property type="entry name" value="Abhydrolase_3"/>
    <property type="match status" value="1"/>
</dbReference>